<gene>
    <name evidence="1" type="ORF">Lalb_Chr18g0051141</name>
</gene>
<keyword evidence="2" id="KW-1185">Reference proteome</keyword>
<evidence type="ECO:0000313" key="2">
    <source>
        <dbReference type="Proteomes" id="UP000447434"/>
    </source>
</evidence>
<accession>A0A6A4P6A9</accession>
<reference evidence="2" key="1">
    <citation type="journal article" date="2020" name="Nat. Commun.">
        <title>Genome sequence of the cluster root forming white lupin.</title>
        <authorList>
            <person name="Hufnagel B."/>
            <person name="Marques A."/>
            <person name="Soriano A."/>
            <person name="Marques L."/>
            <person name="Divol F."/>
            <person name="Doumas P."/>
            <person name="Sallet E."/>
            <person name="Mancinotti D."/>
            <person name="Carrere S."/>
            <person name="Marande W."/>
            <person name="Arribat S."/>
            <person name="Keller J."/>
            <person name="Huneau C."/>
            <person name="Blein T."/>
            <person name="Aime D."/>
            <person name="Laguerre M."/>
            <person name="Taylor J."/>
            <person name="Schubert V."/>
            <person name="Nelson M."/>
            <person name="Geu-Flores F."/>
            <person name="Crespi M."/>
            <person name="Gallardo-Guerrero K."/>
            <person name="Delaux P.-M."/>
            <person name="Salse J."/>
            <person name="Berges H."/>
            <person name="Guyot R."/>
            <person name="Gouzy J."/>
            <person name="Peret B."/>
        </authorList>
    </citation>
    <scope>NUCLEOTIDE SEQUENCE [LARGE SCALE GENOMIC DNA]</scope>
    <source>
        <strain evidence="2">cv. Amiga</strain>
    </source>
</reference>
<name>A0A6A4P6A9_LUPAL</name>
<evidence type="ECO:0000313" key="1">
    <source>
        <dbReference type="EMBL" id="KAE9594187.1"/>
    </source>
</evidence>
<sequence length="66" mass="8130">MVYFCTTKGILTLWVRTNPFWVISHNKYYSQESNSRPFDIFQKITKSYIIRPMIYWYCRSMIFVIC</sequence>
<dbReference type="AlphaFoldDB" id="A0A6A4P6A9"/>
<proteinExistence type="predicted"/>
<dbReference type="EMBL" id="WOCE01000018">
    <property type="protein sequence ID" value="KAE9594187.1"/>
    <property type="molecule type" value="Genomic_DNA"/>
</dbReference>
<organism evidence="1 2">
    <name type="scientific">Lupinus albus</name>
    <name type="common">White lupine</name>
    <name type="synonym">Lupinus termis</name>
    <dbReference type="NCBI Taxonomy" id="3870"/>
    <lineage>
        <taxon>Eukaryota</taxon>
        <taxon>Viridiplantae</taxon>
        <taxon>Streptophyta</taxon>
        <taxon>Embryophyta</taxon>
        <taxon>Tracheophyta</taxon>
        <taxon>Spermatophyta</taxon>
        <taxon>Magnoliopsida</taxon>
        <taxon>eudicotyledons</taxon>
        <taxon>Gunneridae</taxon>
        <taxon>Pentapetalae</taxon>
        <taxon>rosids</taxon>
        <taxon>fabids</taxon>
        <taxon>Fabales</taxon>
        <taxon>Fabaceae</taxon>
        <taxon>Papilionoideae</taxon>
        <taxon>50 kb inversion clade</taxon>
        <taxon>genistoids sensu lato</taxon>
        <taxon>core genistoids</taxon>
        <taxon>Genisteae</taxon>
        <taxon>Lupinus</taxon>
    </lineage>
</organism>
<comment type="caution">
    <text evidence="1">The sequence shown here is derived from an EMBL/GenBank/DDBJ whole genome shotgun (WGS) entry which is preliminary data.</text>
</comment>
<dbReference type="Proteomes" id="UP000447434">
    <property type="component" value="Chromosome 18"/>
</dbReference>
<protein>
    <submittedName>
        <fullName evidence="1">Uncharacterized protein</fullName>
    </submittedName>
</protein>